<dbReference type="PROSITE" id="PS51257">
    <property type="entry name" value="PROKAR_LIPOPROTEIN"/>
    <property type="match status" value="1"/>
</dbReference>
<evidence type="ECO:0008006" key="4">
    <source>
        <dbReference type="Google" id="ProtNLM"/>
    </source>
</evidence>
<evidence type="ECO:0000256" key="1">
    <source>
        <dbReference type="SAM" id="SignalP"/>
    </source>
</evidence>
<dbReference type="Proteomes" id="UP001595548">
    <property type="component" value="Unassembled WGS sequence"/>
</dbReference>
<comment type="caution">
    <text evidence="2">The sequence shown here is derived from an EMBL/GenBank/DDBJ whole genome shotgun (WGS) entry which is preliminary data.</text>
</comment>
<dbReference type="EMBL" id="JBHRTL010000006">
    <property type="protein sequence ID" value="MFC3155660.1"/>
    <property type="molecule type" value="Genomic_DNA"/>
</dbReference>
<keyword evidence="1" id="KW-0732">Signal</keyword>
<name>A0ABV7HU69_9GAMM</name>
<keyword evidence="3" id="KW-1185">Reference proteome</keyword>
<reference evidence="3" key="1">
    <citation type="journal article" date="2019" name="Int. J. Syst. Evol. Microbiol.">
        <title>The Global Catalogue of Microorganisms (GCM) 10K type strain sequencing project: providing services to taxonomists for standard genome sequencing and annotation.</title>
        <authorList>
            <consortium name="The Broad Institute Genomics Platform"/>
            <consortium name="The Broad Institute Genome Sequencing Center for Infectious Disease"/>
            <person name="Wu L."/>
            <person name="Ma J."/>
        </authorList>
    </citation>
    <scope>NUCLEOTIDE SEQUENCE [LARGE SCALE GENOMIC DNA]</scope>
    <source>
        <strain evidence="3">KCTC 52141</strain>
    </source>
</reference>
<proteinExistence type="predicted"/>
<sequence>MEKTRALVLGVTSFLLVACNGASNDNVAVTNAVASASSASAPEPLSPDIPPKEPFGGKVTLESLQHDFDVFSWESFIALNWPADAQGNPLSGVTIGEQPDVLRVWQHYKESRDIFLPGGKKPPGWNQPFPPPALCGTDATKPLLRQVGKTPNVLDESAEPFQTGPLIDQNGQYTRYEILTNQVMFDYILDNDLYSKAGQTEFDAKAEFPFGTDTDVGSIMLKAAWKVMGEGDDPSQFYTTEAYVYNNPHEHAGVSEACQLQRVGLVGFHIGTKVEGNPQWIWSTFEHVNNAPTQGQAADKEHYNYYNHNCADGGVDCTAVNEPPPRPWNPANTNTPPSQIERVIPIADDTAALNRQYQQKLQAAVPGTVWANYELISTQWPTAADDVTDETGIPAPTFLANATLETYIQGRVRQTSSSCIQCHNNAAMTNGKKSDFTYLLERAQ</sequence>
<gene>
    <name evidence="2" type="ORF">ACFOEB_10650</name>
</gene>
<accession>A0ABV7HU69</accession>
<organism evidence="2 3">
    <name type="scientific">Gilvimarinus japonicus</name>
    <dbReference type="NCBI Taxonomy" id="1796469"/>
    <lineage>
        <taxon>Bacteria</taxon>
        <taxon>Pseudomonadati</taxon>
        <taxon>Pseudomonadota</taxon>
        <taxon>Gammaproteobacteria</taxon>
        <taxon>Cellvibrionales</taxon>
        <taxon>Cellvibrionaceae</taxon>
        <taxon>Gilvimarinus</taxon>
    </lineage>
</organism>
<evidence type="ECO:0000313" key="3">
    <source>
        <dbReference type="Proteomes" id="UP001595548"/>
    </source>
</evidence>
<protein>
    <recommendedName>
        <fullName evidence="4">Cytochrome c family protein</fullName>
    </recommendedName>
</protein>
<feature type="chain" id="PRO_5045337158" description="Cytochrome c family protein" evidence="1">
    <location>
        <begin position="25"/>
        <end position="444"/>
    </location>
</feature>
<dbReference type="RefSeq" id="WP_382416476.1">
    <property type="nucleotide sequence ID" value="NZ_AP031500.1"/>
</dbReference>
<feature type="signal peptide" evidence="1">
    <location>
        <begin position="1"/>
        <end position="24"/>
    </location>
</feature>
<evidence type="ECO:0000313" key="2">
    <source>
        <dbReference type="EMBL" id="MFC3155660.1"/>
    </source>
</evidence>